<dbReference type="Proteomes" id="UP001732700">
    <property type="component" value="Chromosome 1D"/>
</dbReference>
<evidence type="ECO:0000313" key="1">
    <source>
        <dbReference type="EnsemblPlants" id="AVESA.00010b.r2.1DG0151030.1.CDS.1"/>
    </source>
</evidence>
<accession>A0ACD5TZF8</accession>
<reference evidence="1" key="1">
    <citation type="submission" date="2021-05" db="EMBL/GenBank/DDBJ databases">
        <authorList>
            <person name="Scholz U."/>
            <person name="Mascher M."/>
            <person name="Fiebig A."/>
        </authorList>
    </citation>
    <scope>NUCLEOTIDE SEQUENCE [LARGE SCALE GENOMIC DNA]</scope>
</reference>
<keyword evidence="2" id="KW-1185">Reference proteome</keyword>
<name>A0ACD5TZF8_AVESA</name>
<dbReference type="EnsemblPlants" id="AVESA.00010b.r2.1DG0151030.1">
    <property type="protein sequence ID" value="AVESA.00010b.r2.1DG0151030.1.CDS.1"/>
    <property type="gene ID" value="AVESA.00010b.r2.1DG0151030"/>
</dbReference>
<sequence length="991" mass="109530">MFSLAAIPSSMRAMAASSFLILIVLATATSADTVSEISNGSCIPAERVALLSFKAGITSDPANRLVSWRQGHRHHDCCRWSGVTCSTRTGHVVKLDLRNPSPAEYEFHSLRGQVSMSLLALRRLRYLDLSMNTHLGDAMAMPGFIGSLQSLTYLNLSCMGFSGKIPPQLSNLSKLVQLDIANNYQYSKDISWLARLHSLEHLNMAFVDLSRVDDWFHTVNALPNLVVLVLSYCGLRRSNASSSLLLQHNLTVLEKLDLSGNHFNSLAPPNWFWDVSSLKSLNLEDCNLSGTFPNELGNLTLLETFDISHNNINGMMPGTLQNMCNLRSLDLSGNNISGDIRGVIDSIPSCSWKNLQELILIDASITGTTLQFVSSLSSLSRLDVRVNQLSGSIPVEIGMLTNLIYLDLGWNNLSGVITKDHLSGLMNLRYIDLSYNNLEFTIDSHWVPQFNLDEACFSSCHLGPQFPKWLQWQKSINDLDISNTSIIGSIPHWFWSTFSNATSLDISLNQLSGDLPLSLEFMSMTVLSMQSNLLTGLIPKLPRTVEVLDISRNSLNGFVPNFRAPQLGVAIMFSNFITGTIPTSICQLEKLRVLDLSNNLLSMELPDCGGKEQEQWNSLNKNSPRVNSTSSFSLKITTLLLSNNSISSGFPLFLRQCASLMFLDLAENKLTGELPRWISEAMPSLVMLRLRSNNFFGHIPIELTGLHLVRIVDLSNNNFSGPIPHYLENFTALIGNTTDNYDPLEDPFGEYYDEDGGSVSTYFGSSGDSFSVVIKGQVLEYGKNTLYLMTIDLSCNSLTGEIPEKISSLVGLISLNLSSNLLSGSIPFKIGNLRSLESLDLSKNKLGGEIPGGLSDLTYLSYLNLSCNNLSGRIPSGPQLDTLKADDPASMYIGNPDLCGHPVPRQCPGPPGDPPTNEDSARWHEDGLSQLDFLLGSIVGFVAGTWMVFCGLLFMKRWRYAYFRLLDELYDRLYVISVVTWRKWFSSTGGN</sequence>
<proteinExistence type="predicted"/>
<organism evidence="1 2">
    <name type="scientific">Avena sativa</name>
    <name type="common">Oat</name>
    <dbReference type="NCBI Taxonomy" id="4498"/>
    <lineage>
        <taxon>Eukaryota</taxon>
        <taxon>Viridiplantae</taxon>
        <taxon>Streptophyta</taxon>
        <taxon>Embryophyta</taxon>
        <taxon>Tracheophyta</taxon>
        <taxon>Spermatophyta</taxon>
        <taxon>Magnoliopsida</taxon>
        <taxon>Liliopsida</taxon>
        <taxon>Poales</taxon>
        <taxon>Poaceae</taxon>
        <taxon>BOP clade</taxon>
        <taxon>Pooideae</taxon>
        <taxon>Poodae</taxon>
        <taxon>Poeae</taxon>
        <taxon>Poeae Chloroplast Group 1 (Aveneae type)</taxon>
        <taxon>Aveninae</taxon>
        <taxon>Avena</taxon>
    </lineage>
</organism>
<reference evidence="1" key="2">
    <citation type="submission" date="2025-09" db="UniProtKB">
        <authorList>
            <consortium name="EnsemblPlants"/>
        </authorList>
    </citation>
    <scope>IDENTIFICATION</scope>
</reference>
<protein>
    <submittedName>
        <fullName evidence="1">Uncharacterized protein</fullName>
    </submittedName>
</protein>
<evidence type="ECO:0000313" key="2">
    <source>
        <dbReference type="Proteomes" id="UP001732700"/>
    </source>
</evidence>